<reference evidence="1 2" key="1">
    <citation type="journal article" date="2017" name="BMC Genomics">
        <title>Genome sequencing of 39 Akkermansia muciniphila isolates reveals its population structure, genomic and functional diverisity, and global distribution in mammalian gut microbiotas.</title>
        <authorList>
            <person name="Guo X."/>
            <person name="Li S."/>
            <person name="Zhang J."/>
            <person name="Wu F."/>
            <person name="Li X."/>
            <person name="Wu D."/>
            <person name="Zhang M."/>
            <person name="Ou Z."/>
            <person name="Jie Z."/>
            <person name="Yan Q."/>
            <person name="Li P."/>
            <person name="Yi J."/>
            <person name="Peng Y."/>
        </authorList>
    </citation>
    <scope>NUCLEOTIDE SEQUENCE [LARGE SCALE GENOMIC DNA]</scope>
    <source>
        <strain evidence="1 2">GP28</strain>
    </source>
</reference>
<sequence>MSLTSYLAAPSRDLESIRRGVHSRYKTFPQYVKYFQIIFLCPQLYDKDAETYSENDGKR</sequence>
<gene>
    <name evidence="1" type="ORF">CXT95_07155</name>
</gene>
<dbReference type="Proteomes" id="UP000236075">
    <property type="component" value="Unassembled WGS sequence"/>
</dbReference>
<dbReference type="AlphaFoldDB" id="A0AAX0WKD7"/>
<accession>A0AAX0WKD7</accession>
<evidence type="ECO:0000313" key="1">
    <source>
        <dbReference type="EMBL" id="PND02434.1"/>
    </source>
</evidence>
<comment type="caution">
    <text evidence="1">The sequence shown here is derived from an EMBL/GenBank/DDBJ whole genome shotgun (WGS) entry which is preliminary data.</text>
</comment>
<dbReference type="EMBL" id="PJLB01000008">
    <property type="protein sequence ID" value="PND02434.1"/>
    <property type="molecule type" value="Genomic_DNA"/>
</dbReference>
<evidence type="ECO:0000313" key="2">
    <source>
        <dbReference type="Proteomes" id="UP000236075"/>
    </source>
</evidence>
<organism evidence="1 2">
    <name type="scientific">Akkermansia muciniphila</name>
    <dbReference type="NCBI Taxonomy" id="239935"/>
    <lineage>
        <taxon>Bacteria</taxon>
        <taxon>Pseudomonadati</taxon>
        <taxon>Verrucomicrobiota</taxon>
        <taxon>Verrucomicrobiia</taxon>
        <taxon>Verrucomicrobiales</taxon>
        <taxon>Akkermansiaceae</taxon>
        <taxon>Akkermansia</taxon>
    </lineage>
</organism>
<name>A0AAX0WKD7_9BACT</name>
<proteinExistence type="predicted"/>
<protein>
    <submittedName>
        <fullName evidence="1">Uncharacterized protein</fullName>
    </submittedName>
</protein>